<dbReference type="FunFam" id="3.40.605.10:FF:000026">
    <property type="entry name" value="Aldehyde dehydrogenase, putative"/>
    <property type="match status" value="1"/>
</dbReference>
<dbReference type="InterPro" id="IPR016160">
    <property type="entry name" value="Ald_DH_CS_CYS"/>
</dbReference>
<evidence type="ECO:0000256" key="2">
    <source>
        <dbReference type="ARBA" id="ARBA00023002"/>
    </source>
</evidence>
<keyword evidence="7" id="KW-1185">Reference proteome</keyword>
<dbReference type="InterPro" id="IPR015590">
    <property type="entry name" value="Aldehyde_DH_dom"/>
</dbReference>
<dbReference type="InterPro" id="IPR050740">
    <property type="entry name" value="Aldehyde_DH_Superfamily"/>
</dbReference>
<evidence type="ECO:0000259" key="5">
    <source>
        <dbReference type="Pfam" id="PF00171"/>
    </source>
</evidence>
<keyword evidence="2 3" id="KW-0560">Oxidoreductase</keyword>
<accession>A0A8J7G2X4</accession>
<dbReference type="SUPFAM" id="SSF53720">
    <property type="entry name" value="ALDH-like"/>
    <property type="match status" value="1"/>
</dbReference>
<feature type="active site" evidence="4">
    <location>
        <position position="283"/>
    </location>
</feature>
<dbReference type="CDD" id="cd07103">
    <property type="entry name" value="ALDH_F5_SSADH_GabD"/>
    <property type="match status" value="1"/>
</dbReference>
<feature type="domain" description="Aldehyde dehydrogenase" evidence="5">
    <location>
        <begin position="14"/>
        <end position="472"/>
    </location>
</feature>
<feature type="active site" evidence="4">
    <location>
        <position position="249"/>
    </location>
</feature>
<name>A0A8J7G2X4_9BACL</name>
<dbReference type="InterPro" id="IPR016162">
    <property type="entry name" value="Ald_DH_N"/>
</dbReference>
<comment type="caution">
    <text evidence="6">The sequence shown here is derived from an EMBL/GenBank/DDBJ whole genome shotgun (WGS) entry which is preliminary data.</text>
</comment>
<dbReference type="GO" id="GO:0009450">
    <property type="term" value="P:gamma-aminobutyric acid catabolic process"/>
    <property type="evidence" value="ECO:0007669"/>
    <property type="project" value="InterPro"/>
</dbReference>
<dbReference type="FunFam" id="3.40.309.10:FF:000004">
    <property type="entry name" value="Succinate-semialdehyde dehydrogenase I"/>
    <property type="match status" value="1"/>
</dbReference>
<evidence type="ECO:0000313" key="6">
    <source>
        <dbReference type="EMBL" id="MBF4501220.1"/>
    </source>
</evidence>
<dbReference type="AlphaFoldDB" id="A0A8J7G2X4"/>
<dbReference type="InterPro" id="IPR012394">
    <property type="entry name" value="Aldehyde_DH_NAD(P)"/>
</dbReference>
<dbReference type="EMBL" id="JADKPV010000003">
    <property type="protein sequence ID" value="MBF4501220.1"/>
    <property type="molecule type" value="Genomic_DNA"/>
</dbReference>
<sequence length="476" mass="52053">MAVKQYLNYINGEWIGQDLEQKEVINPATLEVVAQVPYGGTDLARLATDAAAEAFESWKQLTAEERSAYLYRWYELVKENELDIAKTMTTEQGKPLQEALGEVRYANGYILWYAEEAKRIYGETIPASHRDKRLLVHHQPIGVVAAITPWNFPAAMITRKLAPALAAGCTAVMKPAQYTPLTAIKLIELAEQAGIPKGVLNLVTGSSSQIGKAWNEDSRVRKLTFTGSTEVGKLLMKDAADTMKKVSLELGGHAPFIILKDADLDRAVEGVLASKFRNAGQTCICTNRVFVHESIEEQFVARLTEAVEKFKIGNGLDEGTDIGPLIDEAAIDKVDEQVKDAVSKGAKVTVGGARPDLEGFYYEPTVISNVQDDMLCMYEETFGPLVPVTTFKTIDEAVERANNSPFGLAAYVFTTNLTEAIQVSEALEYGIVGLNDGAPSTPQAPFGGFKESGLGREGGRQGIEDYLETKFISIRL</sequence>
<dbReference type="InterPro" id="IPR010102">
    <property type="entry name" value="Succ_semiAld_DH"/>
</dbReference>
<protein>
    <recommendedName>
        <fullName evidence="3">Aldehyde dehydrogenase</fullName>
    </recommendedName>
</protein>
<evidence type="ECO:0000256" key="4">
    <source>
        <dbReference type="PIRSR" id="PIRSR036492-1"/>
    </source>
</evidence>
<evidence type="ECO:0000256" key="3">
    <source>
        <dbReference type="PIRNR" id="PIRNR036492"/>
    </source>
</evidence>
<evidence type="ECO:0000313" key="7">
    <source>
        <dbReference type="Proteomes" id="UP000622653"/>
    </source>
</evidence>
<gene>
    <name evidence="6" type="ORF">IRY55_07590</name>
</gene>
<dbReference type="Gene3D" id="3.40.309.10">
    <property type="entry name" value="Aldehyde Dehydrogenase, Chain A, domain 2"/>
    <property type="match status" value="1"/>
</dbReference>
<dbReference type="PANTHER" id="PTHR43353">
    <property type="entry name" value="SUCCINATE-SEMIALDEHYDE DEHYDROGENASE, MITOCHONDRIAL"/>
    <property type="match status" value="1"/>
</dbReference>
<dbReference type="Proteomes" id="UP000622653">
    <property type="component" value="Unassembled WGS sequence"/>
</dbReference>
<dbReference type="FunFam" id="3.40.605.10:FF:000005">
    <property type="entry name" value="Succinate-semialdehyde dehydrogenase I"/>
    <property type="match status" value="1"/>
</dbReference>
<dbReference type="GO" id="GO:0006081">
    <property type="term" value="P:aldehyde metabolic process"/>
    <property type="evidence" value="ECO:0007669"/>
    <property type="project" value="InterPro"/>
</dbReference>
<dbReference type="NCBIfam" id="TIGR01780">
    <property type="entry name" value="SSADH"/>
    <property type="match status" value="1"/>
</dbReference>
<dbReference type="InterPro" id="IPR016161">
    <property type="entry name" value="Ald_DH/histidinol_DH"/>
</dbReference>
<dbReference type="Pfam" id="PF00171">
    <property type="entry name" value="Aldedh"/>
    <property type="match status" value="1"/>
</dbReference>
<dbReference type="GO" id="GO:0004777">
    <property type="term" value="F:succinate-semialdehyde dehydrogenase (NAD+) activity"/>
    <property type="evidence" value="ECO:0007669"/>
    <property type="project" value="TreeGrafter"/>
</dbReference>
<dbReference type="Gene3D" id="3.40.605.10">
    <property type="entry name" value="Aldehyde Dehydrogenase, Chain A, domain 1"/>
    <property type="match status" value="1"/>
</dbReference>
<organism evidence="6 7">
    <name type="scientific">Savagea serpentis</name>
    <dbReference type="NCBI Taxonomy" id="2785297"/>
    <lineage>
        <taxon>Bacteria</taxon>
        <taxon>Bacillati</taxon>
        <taxon>Bacillota</taxon>
        <taxon>Bacilli</taxon>
        <taxon>Bacillales</taxon>
        <taxon>Caryophanaceae</taxon>
        <taxon>Savagea</taxon>
    </lineage>
</organism>
<dbReference type="PIRSF" id="PIRSF036492">
    <property type="entry name" value="ALDH"/>
    <property type="match status" value="1"/>
</dbReference>
<proteinExistence type="inferred from homology"/>
<evidence type="ECO:0000256" key="1">
    <source>
        <dbReference type="ARBA" id="ARBA00009986"/>
    </source>
</evidence>
<dbReference type="PROSITE" id="PS00070">
    <property type="entry name" value="ALDEHYDE_DEHYDR_CYS"/>
    <property type="match status" value="1"/>
</dbReference>
<dbReference type="PANTHER" id="PTHR43353:SF5">
    <property type="entry name" value="SUCCINATE-SEMIALDEHYDE DEHYDROGENASE, MITOCHONDRIAL"/>
    <property type="match status" value="1"/>
</dbReference>
<reference evidence="6" key="1">
    <citation type="submission" date="2020-11" db="EMBL/GenBank/DDBJ databases">
        <title>Multidrug resistant novel bacterium Savagea serpentis sp. nov., isolated from the scats of a vine snake (Ahaetulla nasuta).</title>
        <authorList>
            <person name="Venkata Ramana V."/>
            <person name="Vikas Patil S."/>
            <person name="Yogita Lugani V."/>
        </authorList>
    </citation>
    <scope>NUCLEOTIDE SEQUENCE</scope>
    <source>
        <strain evidence="6">SN6</strain>
    </source>
</reference>
<dbReference type="RefSeq" id="WP_194562708.1">
    <property type="nucleotide sequence ID" value="NZ_JADKPV010000003.1"/>
</dbReference>
<dbReference type="InterPro" id="IPR016163">
    <property type="entry name" value="Ald_DH_C"/>
</dbReference>
<comment type="similarity">
    <text evidence="1 3">Belongs to the aldehyde dehydrogenase family.</text>
</comment>